<protein>
    <submittedName>
        <fullName evidence="1">Uncharacterized protein</fullName>
    </submittedName>
</protein>
<dbReference type="RefSeq" id="XP_033656719.1">
    <property type="nucleotide sequence ID" value="XM_033797642.1"/>
</dbReference>
<dbReference type="Proteomes" id="UP000800097">
    <property type="component" value="Unassembled WGS sequence"/>
</dbReference>
<evidence type="ECO:0000313" key="1">
    <source>
        <dbReference type="EMBL" id="KAF2279180.1"/>
    </source>
</evidence>
<proteinExistence type="predicted"/>
<gene>
    <name evidence="1" type="ORF">EI97DRAFT_430279</name>
</gene>
<organism evidence="1 2">
    <name type="scientific">Westerdykella ornata</name>
    <dbReference type="NCBI Taxonomy" id="318751"/>
    <lineage>
        <taxon>Eukaryota</taxon>
        <taxon>Fungi</taxon>
        <taxon>Dikarya</taxon>
        <taxon>Ascomycota</taxon>
        <taxon>Pezizomycotina</taxon>
        <taxon>Dothideomycetes</taxon>
        <taxon>Pleosporomycetidae</taxon>
        <taxon>Pleosporales</taxon>
        <taxon>Sporormiaceae</taxon>
        <taxon>Westerdykella</taxon>
    </lineage>
</organism>
<name>A0A6A6JRC6_WESOR</name>
<reference evidence="1" key="1">
    <citation type="journal article" date="2020" name="Stud. Mycol.">
        <title>101 Dothideomycetes genomes: a test case for predicting lifestyles and emergence of pathogens.</title>
        <authorList>
            <person name="Haridas S."/>
            <person name="Albert R."/>
            <person name="Binder M."/>
            <person name="Bloem J."/>
            <person name="Labutti K."/>
            <person name="Salamov A."/>
            <person name="Andreopoulos B."/>
            <person name="Baker S."/>
            <person name="Barry K."/>
            <person name="Bills G."/>
            <person name="Bluhm B."/>
            <person name="Cannon C."/>
            <person name="Castanera R."/>
            <person name="Culley D."/>
            <person name="Daum C."/>
            <person name="Ezra D."/>
            <person name="Gonzalez J."/>
            <person name="Henrissat B."/>
            <person name="Kuo A."/>
            <person name="Liang C."/>
            <person name="Lipzen A."/>
            <person name="Lutzoni F."/>
            <person name="Magnuson J."/>
            <person name="Mondo S."/>
            <person name="Nolan M."/>
            <person name="Ohm R."/>
            <person name="Pangilinan J."/>
            <person name="Park H.-J."/>
            <person name="Ramirez L."/>
            <person name="Alfaro M."/>
            <person name="Sun H."/>
            <person name="Tritt A."/>
            <person name="Yoshinaga Y."/>
            <person name="Zwiers L.-H."/>
            <person name="Turgeon B."/>
            <person name="Goodwin S."/>
            <person name="Spatafora J."/>
            <person name="Crous P."/>
            <person name="Grigoriev I."/>
        </authorList>
    </citation>
    <scope>NUCLEOTIDE SEQUENCE</scope>
    <source>
        <strain evidence="1">CBS 379.55</strain>
    </source>
</reference>
<sequence length="197" mass="22979">MAKTMDSNPLASALVSFFLLHRDIIIEREDAKYLGAWGLAFMDIQALLSKYEALSCFRALADRLDDIRHSARYVRYHDFRWNEMLRIMAETLAWDLEYLDDRDLRGRRLRRSLLYHAPKARTMPPPIIHHRAPAYIMAAPSPSMELIPAVDPEYVVENLVDLQDRVADLERDRDLSVPLRMWPPPQRKFLAGVPSMF</sequence>
<dbReference type="AlphaFoldDB" id="A0A6A6JRC6"/>
<evidence type="ECO:0000313" key="2">
    <source>
        <dbReference type="Proteomes" id="UP000800097"/>
    </source>
</evidence>
<dbReference type="EMBL" id="ML986486">
    <property type="protein sequence ID" value="KAF2279180.1"/>
    <property type="molecule type" value="Genomic_DNA"/>
</dbReference>
<dbReference type="GeneID" id="54550817"/>
<keyword evidence="2" id="KW-1185">Reference proteome</keyword>
<accession>A0A6A6JRC6</accession>